<organism evidence="1 2">
    <name type="scientific">Argiope bruennichi</name>
    <name type="common">Wasp spider</name>
    <name type="synonym">Aranea bruennichi</name>
    <dbReference type="NCBI Taxonomy" id="94029"/>
    <lineage>
        <taxon>Eukaryota</taxon>
        <taxon>Metazoa</taxon>
        <taxon>Ecdysozoa</taxon>
        <taxon>Arthropoda</taxon>
        <taxon>Chelicerata</taxon>
        <taxon>Arachnida</taxon>
        <taxon>Araneae</taxon>
        <taxon>Araneomorphae</taxon>
        <taxon>Entelegynae</taxon>
        <taxon>Araneoidea</taxon>
        <taxon>Araneidae</taxon>
        <taxon>Argiope</taxon>
    </lineage>
</organism>
<dbReference type="EMBL" id="JABXBU010002231">
    <property type="protein sequence ID" value="KAF8764585.1"/>
    <property type="molecule type" value="Genomic_DNA"/>
</dbReference>
<dbReference type="Pfam" id="PF14580">
    <property type="entry name" value="LRR_9"/>
    <property type="match status" value="1"/>
</dbReference>
<evidence type="ECO:0000313" key="1">
    <source>
        <dbReference type="EMBL" id="KAF8764585.1"/>
    </source>
</evidence>
<dbReference type="InterPro" id="IPR032675">
    <property type="entry name" value="LRR_dom_sf"/>
</dbReference>
<reference evidence="1" key="1">
    <citation type="journal article" date="2020" name="bioRxiv">
        <title>Chromosome-level reference genome of the European wasp spider Argiope bruennichi: a resource for studies on range expansion and evolutionary adaptation.</title>
        <authorList>
            <person name="Sheffer M.M."/>
            <person name="Hoppe A."/>
            <person name="Krehenwinkel H."/>
            <person name="Uhl G."/>
            <person name="Kuss A.W."/>
            <person name="Jensen L."/>
            <person name="Jensen C."/>
            <person name="Gillespie R.G."/>
            <person name="Hoff K.J."/>
            <person name="Prost S."/>
        </authorList>
    </citation>
    <scope>NUCLEOTIDE SEQUENCE</scope>
</reference>
<sequence length="215" mass="24621">MKVPGTDMRTNLQILTEEGTITAVVEPEKKITAAYQNMRAIPNVLVDNYAEWVEVLDLSHNKLRDISCLGEMQNLHTLILDHNLIVSTTVFPKLPRLRVLWLNFNLISEVALFIPALSRSCPNLRYLSLMGNLAAPVITDNATSEAQDIYRQYVISHFDHLRYLDDQPVAAIERIKCVKEEPSFLELLRGDMRDMFHDIREALNIKIPRKLNAIV</sequence>
<dbReference type="PANTHER" id="PTHR46282">
    <property type="entry name" value="LEUCINE-RICH MELANOCYTE DIFFERENTIATION-ASSOCIATED PROTEIN"/>
    <property type="match status" value="1"/>
</dbReference>
<proteinExistence type="predicted"/>
<keyword evidence="2" id="KW-1185">Reference proteome</keyword>
<evidence type="ECO:0000313" key="2">
    <source>
        <dbReference type="Proteomes" id="UP000807504"/>
    </source>
</evidence>
<gene>
    <name evidence="1" type="ORF">HNY73_022647</name>
</gene>
<dbReference type="Gene3D" id="3.80.10.10">
    <property type="entry name" value="Ribonuclease Inhibitor"/>
    <property type="match status" value="1"/>
</dbReference>
<dbReference type="InterPro" id="IPR043313">
    <property type="entry name" value="LRMDA"/>
</dbReference>
<accession>A0A8T0E317</accession>
<protein>
    <submittedName>
        <fullName evidence="1">Leucine-rich melanocyte like protein</fullName>
    </submittedName>
</protein>
<name>A0A8T0E317_ARGBR</name>
<dbReference type="SUPFAM" id="SSF52058">
    <property type="entry name" value="L domain-like"/>
    <property type="match status" value="1"/>
</dbReference>
<dbReference type="AlphaFoldDB" id="A0A8T0E317"/>
<dbReference type="Proteomes" id="UP000807504">
    <property type="component" value="Unassembled WGS sequence"/>
</dbReference>
<dbReference type="PANTHER" id="PTHR46282:SF1">
    <property type="entry name" value="LEUCINE-RICH REPEAT-CONTAINING PROTEIN 72-LIKE"/>
    <property type="match status" value="1"/>
</dbReference>
<dbReference type="InterPro" id="IPR001611">
    <property type="entry name" value="Leu-rich_rpt"/>
</dbReference>
<comment type="caution">
    <text evidence="1">The sequence shown here is derived from an EMBL/GenBank/DDBJ whole genome shotgun (WGS) entry which is preliminary data.</text>
</comment>
<dbReference type="PROSITE" id="PS51450">
    <property type="entry name" value="LRR"/>
    <property type="match status" value="2"/>
</dbReference>
<reference evidence="1" key="2">
    <citation type="submission" date="2020-06" db="EMBL/GenBank/DDBJ databases">
        <authorList>
            <person name="Sheffer M."/>
        </authorList>
    </citation>
    <scope>NUCLEOTIDE SEQUENCE</scope>
</reference>